<sequence>MFSDLQALTDFLSTGLRLSIPLVFAALGGTLSERAGVFNVALEGCLLAGAFGAALGSFVFISPYAGLLTGIGMALLVGGLLAILAVRLGVNQLVAGLALNILVLGLTSYLSRLLLTGDGRRIVEGFAPYPVPFLADIPLLGPLLFKQDVMTYLMYATVALSWWMLWKTPWGLVLRAVGENPRAVDTAGMAVDRARIIAVLAGCAVAGLGGCYLVLSQVFLFTEHMSAGKGFLALAAVILGRWNPLGALAACLLFGLCDALQLRLQFGQPDVPYQLFSIVPFVASFLALVLFSGKVKPPASIGIRYERGGK</sequence>
<feature type="transmembrane region" description="Helical" evidence="6">
    <location>
        <begin position="127"/>
        <end position="145"/>
    </location>
</feature>
<dbReference type="CDD" id="cd06580">
    <property type="entry name" value="TM_PBP1_transp_TpRbsC_like"/>
    <property type="match status" value="1"/>
</dbReference>
<evidence type="ECO:0000256" key="2">
    <source>
        <dbReference type="ARBA" id="ARBA00022475"/>
    </source>
</evidence>
<feature type="transmembrane region" description="Helical" evidence="6">
    <location>
        <begin position="194"/>
        <end position="219"/>
    </location>
</feature>
<evidence type="ECO:0000313" key="8">
    <source>
        <dbReference type="Proteomes" id="UP000441523"/>
    </source>
</evidence>
<proteinExistence type="predicted"/>
<accession>A0A6N6MIC1</accession>
<evidence type="ECO:0000313" key="7">
    <source>
        <dbReference type="EMBL" id="KAB1069228.1"/>
    </source>
</evidence>
<dbReference type="PANTHER" id="PTHR43370:SF1">
    <property type="entry name" value="GUANOSINE ABC TRANSPORTER PERMEASE PROTEIN NUPQ"/>
    <property type="match status" value="1"/>
</dbReference>
<evidence type="ECO:0000256" key="3">
    <source>
        <dbReference type="ARBA" id="ARBA00022692"/>
    </source>
</evidence>
<evidence type="ECO:0000256" key="6">
    <source>
        <dbReference type="SAM" id="Phobius"/>
    </source>
</evidence>
<dbReference type="InterPro" id="IPR001851">
    <property type="entry name" value="ABC_transp_permease"/>
</dbReference>
<dbReference type="GO" id="GO:0005886">
    <property type="term" value="C:plasma membrane"/>
    <property type="evidence" value="ECO:0007669"/>
    <property type="project" value="UniProtKB-SubCell"/>
</dbReference>
<feature type="transmembrane region" description="Helical" evidence="6">
    <location>
        <begin position="152"/>
        <end position="174"/>
    </location>
</feature>
<feature type="transmembrane region" description="Helical" evidence="6">
    <location>
        <begin position="38"/>
        <end position="61"/>
    </location>
</feature>
<dbReference type="EMBL" id="VZZJ01000042">
    <property type="protein sequence ID" value="KAB1069228.1"/>
    <property type="molecule type" value="Genomic_DNA"/>
</dbReference>
<keyword evidence="4 6" id="KW-1133">Transmembrane helix</keyword>
<gene>
    <name evidence="7" type="ORF">F6X51_25770</name>
</gene>
<reference evidence="7 8" key="1">
    <citation type="submission" date="2019-09" db="EMBL/GenBank/DDBJ databases">
        <title>YIM 132548 draft genome.</title>
        <authorList>
            <person name="Jiang L."/>
        </authorList>
    </citation>
    <scope>NUCLEOTIDE SEQUENCE [LARGE SCALE GENOMIC DNA]</scope>
    <source>
        <strain evidence="7 8">YIM 132548</strain>
    </source>
</reference>
<evidence type="ECO:0000256" key="5">
    <source>
        <dbReference type="ARBA" id="ARBA00023136"/>
    </source>
</evidence>
<keyword evidence="3 6" id="KW-0812">Transmembrane</keyword>
<evidence type="ECO:0000256" key="1">
    <source>
        <dbReference type="ARBA" id="ARBA00004651"/>
    </source>
</evidence>
<dbReference type="AlphaFoldDB" id="A0A6N6MIC1"/>
<keyword evidence="5 6" id="KW-0472">Membrane</keyword>
<feature type="transmembrane region" description="Helical" evidence="6">
    <location>
        <begin position="12"/>
        <end position="31"/>
    </location>
</feature>
<comment type="subcellular location">
    <subcellularLocation>
        <location evidence="1">Cell membrane</location>
        <topology evidence="1">Multi-pass membrane protein</topology>
    </subcellularLocation>
</comment>
<feature type="transmembrane region" description="Helical" evidence="6">
    <location>
        <begin position="231"/>
        <end position="256"/>
    </location>
</feature>
<dbReference type="Pfam" id="PF02653">
    <property type="entry name" value="BPD_transp_2"/>
    <property type="match status" value="1"/>
</dbReference>
<dbReference type="PANTHER" id="PTHR43370">
    <property type="entry name" value="SUGAR ABC TRANSPORTER INTEGRAL MEMBRANE PROTEIN-RELATED"/>
    <property type="match status" value="1"/>
</dbReference>
<protein>
    <submittedName>
        <fullName evidence="7">ABC transporter permease</fullName>
    </submittedName>
</protein>
<name>A0A6N6MIC1_9HYPH</name>
<feature type="transmembrane region" description="Helical" evidence="6">
    <location>
        <begin position="67"/>
        <end position="86"/>
    </location>
</feature>
<feature type="transmembrane region" description="Helical" evidence="6">
    <location>
        <begin position="271"/>
        <end position="291"/>
    </location>
</feature>
<dbReference type="Proteomes" id="UP000441523">
    <property type="component" value="Unassembled WGS sequence"/>
</dbReference>
<keyword evidence="8" id="KW-1185">Reference proteome</keyword>
<dbReference type="GO" id="GO:0022857">
    <property type="term" value="F:transmembrane transporter activity"/>
    <property type="evidence" value="ECO:0007669"/>
    <property type="project" value="InterPro"/>
</dbReference>
<evidence type="ECO:0000256" key="4">
    <source>
        <dbReference type="ARBA" id="ARBA00022989"/>
    </source>
</evidence>
<feature type="transmembrane region" description="Helical" evidence="6">
    <location>
        <begin position="93"/>
        <end position="115"/>
    </location>
</feature>
<keyword evidence="2" id="KW-1003">Cell membrane</keyword>
<comment type="caution">
    <text evidence="7">The sequence shown here is derived from an EMBL/GenBank/DDBJ whole genome shotgun (WGS) entry which is preliminary data.</text>
</comment>
<organism evidence="7 8">
    <name type="scientific">Methylobacterium planeticum</name>
    <dbReference type="NCBI Taxonomy" id="2615211"/>
    <lineage>
        <taxon>Bacteria</taxon>
        <taxon>Pseudomonadati</taxon>
        <taxon>Pseudomonadota</taxon>
        <taxon>Alphaproteobacteria</taxon>
        <taxon>Hyphomicrobiales</taxon>
        <taxon>Methylobacteriaceae</taxon>
        <taxon>Methylobacterium</taxon>
    </lineage>
</organism>